<organism evidence="16 17">
    <name type="scientific">Pelistega europaea</name>
    <dbReference type="NCBI Taxonomy" id="106147"/>
    <lineage>
        <taxon>Bacteria</taxon>
        <taxon>Pseudomonadati</taxon>
        <taxon>Pseudomonadota</taxon>
        <taxon>Betaproteobacteria</taxon>
        <taxon>Burkholderiales</taxon>
        <taxon>Alcaligenaceae</taxon>
        <taxon>Pelistega</taxon>
    </lineage>
</organism>
<evidence type="ECO:0000256" key="14">
    <source>
        <dbReference type="HAMAP-Rule" id="MF_00063"/>
    </source>
</evidence>
<evidence type="ECO:0000256" key="10">
    <source>
        <dbReference type="ARBA" id="ARBA00029514"/>
    </source>
</evidence>
<keyword evidence="3 14" id="KW-0479">Metal-binding</keyword>
<evidence type="ECO:0000256" key="2">
    <source>
        <dbReference type="ARBA" id="ARBA00022490"/>
    </source>
</evidence>
<comment type="catalytic activity">
    <reaction evidence="13 14">
        <text>[thioredoxin]-disulfide + sulfite + AMP + 2 H(+) = adenosine 5'-phosphosulfate + [thioredoxin]-dithiol</text>
        <dbReference type="Rhea" id="RHEA:21976"/>
        <dbReference type="Rhea" id="RHEA-COMP:10698"/>
        <dbReference type="Rhea" id="RHEA-COMP:10700"/>
        <dbReference type="ChEBI" id="CHEBI:15378"/>
        <dbReference type="ChEBI" id="CHEBI:17359"/>
        <dbReference type="ChEBI" id="CHEBI:29950"/>
        <dbReference type="ChEBI" id="CHEBI:50058"/>
        <dbReference type="ChEBI" id="CHEBI:58243"/>
        <dbReference type="ChEBI" id="CHEBI:456215"/>
        <dbReference type="EC" id="1.8.4.10"/>
    </reaction>
</comment>
<evidence type="ECO:0000313" key="17">
    <source>
        <dbReference type="Proteomes" id="UP000541421"/>
    </source>
</evidence>
<dbReference type="NCBIfam" id="NF002537">
    <property type="entry name" value="PRK02090.1"/>
    <property type="match status" value="1"/>
</dbReference>
<evidence type="ECO:0000256" key="11">
    <source>
        <dbReference type="ARBA" id="ARBA00030894"/>
    </source>
</evidence>
<protein>
    <recommendedName>
        <fullName evidence="10 14">Adenosine 5'-phosphosulfate reductase</fullName>
        <shortName evidence="14">APS reductase</shortName>
        <ecNumber evidence="9 14">1.8.4.10</ecNumber>
    </recommendedName>
    <alternativeName>
        <fullName evidence="12 14">5'-adenylylsulfate reductase</fullName>
    </alternativeName>
    <alternativeName>
        <fullName evidence="11 14">Thioredoxin-dependent 5'-adenylylsulfate reductase</fullName>
    </alternativeName>
</protein>
<sequence length="251" mass="29281">MTIIRPVFWTIPAISRVDVQTLKAKVTQLDERLQAITSKHQQVRLAHSLAVEDMVIMDRVVHTQSPISIFTLDTSLLNPETYAFLERLAQFYPDTPIEHCYADTQKVEDYVQQYGKTAFYESVDLRKQCCHIRKVEPLNKALAQADAWLTGQRQSQSVTRQALPFEEWDKQRNIAKFNPIFDWSEEEVWAYIQHHQLPFNQLYRQGYPSIGCEPCTRPVKQGENIRAGRWWWESQDSKECGLHQTNLQATA</sequence>
<name>A0A7Y4LAP9_9BURK</name>
<dbReference type="CDD" id="cd23945">
    <property type="entry name" value="PAPS_reductase"/>
    <property type="match status" value="1"/>
</dbReference>
<dbReference type="InterPro" id="IPR004511">
    <property type="entry name" value="PAPS/APS_Rdtase"/>
</dbReference>
<comment type="pathway">
    <text evidence="8 14">Sulfur metabolism; hydrogen sulfide biosynthesis; sulfite from sulfate.</text>
</comment>
<dbReference type="SUPFAM" id="SSF52402">
    <property type="entry name" value="Adenine nucleotide alpha hydrolases-like"/>
    <property type="match status" value="1"/>
</dbReference>
<evidence type="ECO:0000256" key="5">
    <source>
        <dbReference type="ARBA" id="ARBA00023004"/>
    </source>
</evidence>
<dbReference type="GO" id="GO:0019344">
    <property type="term" value="P:cysteine biosynthetic process"/>
    <property type="evidence" value="ECO:0007669"/>
    <property type="project" value="InterPro"/>
</dbReference>
<gene>
    <name evidence="14" type="primary">cysH</name>
    <name evidence="16" type="ORF">HKX40_02105</name>
</gene>
<evidence type="ECO:0000256" key="6">
    <source>
        <dbReference type="ARBA" id="ARBA00023014"/>
    </source>
</evidence>
<evidence type="ECO:0000256" key="3">
    <source>
        <dbReference type="ARBA" id="ARBA00022723"/>
    </source>
</evidence>
<comment type="caution">
    <text evidence="16">The sequence shown here is derived from an EMBL/GenBank/DDBJ whole genome shotgun (WGS) entry which is preliminary data.</text>
</comment>
<comment type="function">
    <text evidence="7 14">Catalyzes the formation of sulfite from adenosine 5'-phosphosulfate (APS) using thioredoxin as an electron donor.</text>
</comment>
<proteinExistence type="inferred from homology"/>
<dbReference type="GO" id="GO:0019379">
    <property type="term" value="P:sulfate assimilation, phosphoadenylyl sulfate reduction by phosphoadenylyl-sulfate reductase (thioredoxin)"/>
    <property type="evidence" value="ECO:0007669"/>
    <property type="project" value="UniProtKB-UniRule"/>
</dbReference>
<dbReference type="HAMAP" id="MF_00063">
    <property type="entry name" value="CysH"/>
    <property type="match status" value="1"/>
</dbReference>
<evidence type="ECO:0000256" key="7">
    <source>
        <dbReference type="ARBA" id="ARBA00024298"/>
    </source>
</evidence>
<evidence type="ECO:0000259" key="15">
    <source>
        <dbReference type="Pfam" id="PF01507"/>
    </source>
</evidence>
<dbReference type="RefSeq" id="WP_171587925.1">
    <property type="nucleotide sequence ID" value="NZ_JABGBO010000002.1"/>
</dbReference>
<comment type="subcellular location">
    <subcellularLocation>
        <location evidence="14">Cytoplasm</location>
    </subcellularLocation>
</comment>
<evidence type="ECO:0000256" key="9">
    <source>
        <dbReference type="ARBA" id="ARBA00024386"/>
    </source>
</evidence>
<dbReference type="EC" id="1.8.4.10" evidence="9 14"/>
<feature type="binding site" evidence="14">
    <location>
        <position position="129"/>
    </location>
    <ligand>
        <name>[4Fe-4S] cluster</name>
        <dbReference type="ChEBI" id="CHEBI:49883"/>
    </ligand>
</feature>
<comment type="cofactor">
    <cofactor evidence="14">
        <name>[4Fe-4S] cluster</name>
        <dbReference type="ChEBI" id="CHEBI:49883"/>
    </cofactor>
    <text evidence="14">Binds 1 [4Fe-4S] cluster per subunit.</text>
</comment>
<evidence type="ECO:0000256" key="4">
    <source>
        <dbReference type="ARBA" id="ARBA00023002"/>
    </source>
</evidence>
<dbReference type="PIRSF" id="PIRSF000857">
    <property type="entry name" value="PAPS_reductase"/>
    <property type="match status" value="1"/>
</dbReference>
<dbReference type="InterPro" id="IPR002500">
    <property type="entry name" value="PAPS_reduct_dom"/>
</dbReference>
<comment type="similarity">
    <text evidence="1 14">Belongs to the PAPS reductase family. CysH subfamily.</text>
</comment>
<dbReference type="Gene3D" id="3.40.50.620">
    <property type="entry name" value="HUPs"/>
    <property type="match status" value="1"/>
</dbReference>
<dbReference type="Proteomes" id="UP000541421">
    <property type="component" value="Unassembled WGS sequence"/>
</dbReference>
<keyword evidence="17" id="KW-1185">Reference proteome</keyword>
<feature type="domain" description="Phosphoadenosine phosphosulphate reductase" evidence="15">
    <location>
        <begin position="45"/>
        <end position="218"/>
    </location>
</feature>
<dbReference type="NCBIfam" id="TIGR00434">
    <property type="entry name" value="cysH"/>
    <property type="match status" value="1"/>
</dbReference>
<dbReference type="GO" id="GO:0005737">
    <property type="term" value="C:cytoplasm"/>
    <property type="evidence" value="ECO:0007669"/>
    <property type="project" value="UniProtKB-SubCell"/>
</dbReference>
<feature type="binding site" evidence="14">
    <location>
        <position position="215"/>
    </location>
    <ligand>
        <name>[4Fe-4S] cluster</name>
        <dbReference type="ChEBI" id="CHEBI:49883"/>
    </ligand>
</feature>
<dbReference type="InterPro" id="IPR011798">
    <property type="entry name" value="APS_reductase"/>
</dbReference>
<evidence type="ECO:0000313" key="16">
    <source>
        <dbReference type="EMBL" id="NOL48937.1"/>
    </source>
</evidence>
<dbReference type="NCBIfam" id="TIGR02055">
    <property type="entry name" value="APS_reductase"/>
    <property type="match status" value="1"/>
</dbReference>
<feature type="active site" description="Nucleophile; cysteine thiosulfonate intermediate" evidence="14">
    <location>
        <position position="240"/>
    </location>
</feature>
<accession>A0A7Y4LAP9</accession>
<keyword evidence="5 14" id="KW-0408">Iron</keyword>
<dbReference type="EMBL" id="JABGBO010000002">
    <property type="protein sequence ID" value="NOL48937.1"/>
    <property type="molecule type" value="Genomic_DNA"/>
</dbReference>
<keyword evidence="2 14" id="KW-0963">Cytoplasm</keyword>
<dbReference type="GO" id="GO:0070814">
    <property type="term" value="P:hydrogen sulfide biosynthetic process"/>
    <property type="evidence" value="ECO:0007669"/>
    <property type="project" value="UniProtKB-UniRule"/>
</dbReference>
<evidence type="ECO:0000256" key="13">
    <source>
        <dbReference type="ARBA" id="ARBA00048441"/>
    </source>
</evidence>
<dbReference type="Pfam" id="PF01507">
    <property type="entry name" value="PAPS_reduct"/>
    <property type="match status" value="1"/>
</dbReference>
<dbReference type="InterPro" id="IPR014729">
    <property type="entry name" value="Rossmann-like_a/b/a_fold"/>
</dbReference>
<dbReference type="GO" id="GO:0043866">
    <property type="term" value="F:adenylyl-sulfate reductase (thioredoxin) activity"/>
    <property type="evidence" value="ECO:0007669"/>
    <property type="project" value="UniProtKB-EC"/>
</dbReference>
<dbReference type="PANTHER" id="PTHR46482:SF9">
    <property type="entry name" value="5'-ADENYLYLSULFATE REDUCTASE 1, CHLOROPLASTIC"/>
    <property type="match status" value="1"/>
</dbReference>
<feature type="binding site" evidence="14">
    <location>
        <position position="212"/>
    </location>
    <ligand>
        <name>[4Fe-4S] cluster</name>
        <dbReference type="ChEBI" id="CHEBI:49883"/>
    </ligand>
</feature>
<dbReference type="AlphaFoldDB" id="A0A7Y4LAP9"/>
<keyword evidence="6 14" id="KW-0411">Iron-sulfur</keyword>
<evidence type="ECO:0000256" key="12">
    <source>
        <dbReference type="ARBA" id="ARBA00032041"/>
    </source>
</evidence>
<evidence type="ECO:0000256" key="8">
    <source>
        <dbReference type="ARBA" id="ARBA00024327"/>
    </source>
</evidence>
<dbReference type="GO" id="GO:0046872">
    <property type="term" value="F:metal ion binding"/>
    <property type="evidence" value="ECO:0007669"/>
    <property type="project" value="UniProtKB-KW"/>
</dbReference>
<feature type="binding site" evidence="14">
    <location>
        <position position="130"/>
    </location>
    <ligand>
        <name>[4Fe-4S] cluster</name>
        <dbReference type="ChEBI" id="CHEBI:49883"/>
    </ligand>
</feature>
<dbReference type="GO" id="GO:0051539">
    <property type="term" value="F:4 iron, 4 sulfur cluster binding"/>
    <property type="evidence" value="ECO:0007669"/>
    <property type="project" value="UniProtKB-UniRule"/>
</dbReference>
<dbReference type="GO" id="GO:0004604">
    <property type="term" value="F:phosphoadenylyl-sulfate reductase (thioredoxin) activity"/>
    <property type="evidence" value="ECO:0007669"/>
    <property type="project" value="UniProtKB-UniRule"/>
</dbReference>
<evidence type="ECO:0000256" key="1">
    <source>
        <dbReference type="ARBA" id="ARBA00009732"/>
    </source>
</evidence>
<keyword evidence="4 14" id="KW-0560">Oxidoreductase</keyword>
<reference evidence="16 17" key="1">
    <citation type="submission" date="2020-05" db="EMBL/GenBank/DDBJ databases">
        <authorList>
            <person name="Niu N."/>
        </authorList>
    </citation>
    <scope>NUCLEOTIDE SEQUENCE [LARGE SCALE GENOMIC DNA]</scope>
    <source>
        <strain evidence="16 17">LMG10982</strain>
    </source>
</reference>
<dbReference type="PANTHER" id="PTHR46482">
    <property type="entry name" value="5'-ADENYLYLSULFATE REDUCTASE 3, CHLOROPLASTIC"/>
    <property type="match status" value="1"/>
</dbReference>